<dbReference type="AlphaFoldDB" id="A0A7R9D0S6"/>
<proteinExistence type="predicted"/>
<name>A0A7R9D0S6_TIMPO</name>
<sequence length="227" mass="25906">MIILQYWCLTIVLSFNIVCFNRSFVGCIHVFHRPSSGNLKSKFINFKLQDDKKVDSTDKFQPIERENIEANDLTKRFYSKGNGKNQPLLKFLGDGYSLHTNSASKAVSQTSLSDLKLLMGQLMRKFHDFEQQNRGKFLSMDKRFGDNVEISESNAIDGEAKSSGEKKQSRRSKWEKWGDWSSCSVTCGQGIQTRWRRCIKNCGSVDSEMDEKSCQLPECAGKILGIF</sequence>
<dbReference type="EMBL" id="OD002735">
    <property type="protein sequence ID" value="CAD7405987.1"/>
    <property type="molecule type" value="Genomic_DNA"/>
</dbReference>
<dbReference type="PANTHER" id="PTHR22906">
    <property type="entry name" value="PROPERDIN"/>
    <property type="match status" value="1"/>
</dbReference>
<dbReference type="Pfam" id="PF00090">
    <property type="entry name" value="TSP_1"/>
    <property type="match status" value="1"/>
</dbReference>
<keyword evidence="2" id="KW-1015">Disulfide bond</keyword>
<dbReference type="InterPro" id="IPR036383">
    <property type="entry name" value="TSP1_rpt_sf"/>
</dbReference>
<keyword evidence="3" id="KW-0732">Signal</keyword>
<evidence type="ECO:0000256" key="1">
    <source>
        <dbReference type="ARBA" id="ARBA00022737"/>
    </source>
</evidence>
<feature type="chain" id="PRO_5031220631" evidence="3">
    <location>
        <begin position="24"/>
        <end position="227"/>
    </location>
</feature>
<dbReference type="InterPro" id="IPR000884">
    <property type="entry name" value="TSP1_rpt"/>
</dbReference>
<feature type="signal peptide" evidence="3">
    <location>
        <begin position="1"/>
        <end position="23"/>
    </location>
</feature>
<dbReference type="PROSITE" id="PS50092">
    <property type="entry name" value="TSP1"/>
    <property type="match status" value="1"/>
</dbReference>
<evidence type="ECO:0000313" key="4">
    <source>
        <dbReference type="EMBL" id="CAD7405987.1"/>
    </source>
</evidence>
<dbReference type="Gene3D" id="2.20.100.10">
    <property type="entry name" value="Thrombospondin type-1 (TSP1) repeat"/>
    <property type="match status" value="1"/>
</dbReference>
<organism evidence="4">
    <name type="scientific">Timema poppense</name>
    <name type="common">Walking stick</name>
    <dbReference type="NCBI Taxonomy" id="170557"/>
    <lineage>
        <taxon>Eukaryota</taxon>
        <taxon>Metazoa</taxon>
        <taxon>Ecdysozoa</taxon>
        <taxon>Arthropoda</taxon>
        <taxon>Hexapoda</taxon>
        <taxon>Insecta</taxon>
        <taxon>Pterygota</taxon>
        <taxon>Neoptera</taxon>
        <taxon>Polyneoptera</taxon>
        <taxon>Phasmatodea</taxon>
        <taxon>Timematodea</taxon>
        <taxon>Timematoidea</taxon>
        <taxon>Timematidae</taxon>
        <taxon>Timema</taxon>
    </lineage>
</organism>
<reference evidence="4" key="1">
    <citation type="submission" date="2020-11" db="EMBL/GenBank/DDBJ databases">
        <authorList>
            <person name="Tran Van P."/>
        </authorList>
    </citation>
    <scope>NUCLEOTIDE SEQUENCE</scope>
</reference>
<evidence type="ECO:0000256" key="3">
    <source>
        <dbReference type="SAM" id="SignalP"/>
    </source>
</evidence>
<protein>
    <submittedName>
        <fullName evidence="4">Uncharacterized protein</fullName>
    </submittedName>
</protein>
<gene>
    <name evidence="4" type="ORF">TPSB3V08_LOCUS5227</name>
</gene>
<accession>A0A7R9D0S6</accession>
<dbReference type="SMART" id="SM00209">
    <property type="entry name" value="TSP1"/>
    <property type="match status" value="1"/>
</dbReference>
<dbReference type="PANTHER" id="PTHR22906:SF47">
    <property type="entry name" value="APPLE DOMAIN-CONTAINING PROTEIN"/>
    <property type="match status" value="1"/>
</dbReference>
<dbReference type="InterPro" id="IPR052065">
    <property type="entry name" value="Compl_asym_regulator"/>
</dbReference>
<evidence type="ECO:0000256" key="2">
    <source>
        <dbReference type="ARBA" id="ARBA00023157"/>
    </source>
</evidence>
<dbReference type="SUPFAM" id="SSF82895">
    <property type="entry name" value="TSP-1 type 1 repeat"/>
    <property type="match status" value="1"/>
</dbReference>
<keyword evidence="1" id="KW-0677">Repeat</keyword>